<gene>
    <name evidence="1" type="ORF">SCLCIDRAFT_144910</name>
</gene>
<evidence type="ECO:0000313" key="1">
    <source>
        <dbReference type="EMBL" id="KIM50665.1"/>
    </source>
</evidence>
<dbReference type="HOGENOM" id="CLU_210039_0_0_1"/>
<dbReference type="Proteomes" id="UP000053989">
    <property type="component" value="Unassembled WGS sequence"/>
</dbReference>
<dbReference type="Gene3D" id="3.40.395.10">
    <property type="entry name" value="Adenoviral Proteinase, Chain A"/>
    <property type="match status" value="1"/>
</dbReference>
<dbReference type="SUPFAM" id="SSF54001">
    <property type="entry name" value="Cysteine proteinases"/>
    <property type="match status" value="1"/>
</dbReference>
<evidence type="ECO:0008006" key="3">
    <source>
        <dbReference type="Google" id="ProtNLM"/>
    </source>
</evidence>
<protein>
    <recommendedName>
        <fullName evidence="3">Ubiquitin-like protease family profile domain-containing protein</fullName>
    </recommendedName>
</protein>
<dbReference type="OrthoDB" id="2976051at2759"/>
<dbReference type="EMBL" id="KN822355">
    <property type="protein sequence ID" value="KIM50665.1"/>
    <property type="molecule type" value="Genomic_DNA"/>
</dbReference>
<name>A0A0C3CQ31_9AGAM</name>
<dbReference type="AlphaFoldDB" id="A0A0C3CQ31"/>
<accession>A0A0C3CQ31</accession>
<reference evidence="1 2" key="1">
    <citation type="submission" date="2014-04" db="EMBL/GenBank/DDBJ databases">
        <authorList>
            <consortium name="DOE Joint Genome Institute"/>
            <person name="Kuo A."/>
            <person name="Kohler A."/>
            <person name="Nagy L.G."/>
            <person name="Floudas D."/>
            <person name="Copeland A."/>
            <person name="Barry K.W."/>
            <person name="Cichocki N."/>
            <person name="Veneault-Fourrey C."/>
            <person name="LaButti K."/>
            <person name="Lindquist E.A."/>
            <person name="Lipzen A."/>
            <person name="Lundell T."/>
            <person name="Morin E."/>
            <person name="Murat C."/>
            <person name="Sun H."/>
            <person name="Tunlid A."/>
            <person name="Henrissat B."/>
            <person name="Grigoriev I.V."/>
            <person name="Hibbett D.S."/>
            <person name="Martin F."/>
            <person name="Nordberg H.P."/>
            <person name="Cantor M.N."/>
            <person name="Hua S.X."/>
        </authorList>
    </citation>
    <scope>NUCLEOTIDE SEQUENCE [LARGE SCALE GENOMIC DNA]</scope>
    <source>
        <strain evidence="1 2">Foug A</strain>
    </source>
</reference>
<keyword evidence="2" id="KW-1185">Reference proteome</keyword>
<dbReference type="InParanoid" id="A0A0C3CQ31"/>
<feature type="non-terminal residue" evidence="1">
    <location>
        <position position="1"/>
    </location>
</feature>
<dbReference type="STRING" id="1036808.A0A0C3CQ31"/>
<proteinExistence type="predicted"/>
<sequence>TWALQTNDYDCGLWVLATVAAILQGHDAMGLREGDMPAFRQYLLTCILSIPVA</sequence>
<evidence type="ECO:0000313" key="2">
    <source>
        <dbReference type="Proteomes" id="UP000053989"/>
    </source>
</evidence>
<reference evidence="2" key="2">
    <citation type="submission" date="2015-01" db="EMBL/GenBank/DDBJ databases">
        <title>Evolutionary Origins and Diversification of the Mycorrhizal Mutualists.</title>
        <authorList>
            <consortium name="DOE Joint Genome Institute"/>
            <consortium name="Mycorrhizal Genomics Consortium"/>
            <person name="Kohler A."/>
            <person name="Kuo A."/>
            <person name="Nagy L.G."/>
            <person name="Floudas D."/>
            <person name="Copeland A."/>
            <person name="Barry K.W."/>
            <person name="Cichocki N."/>
            <person name="Veneault-Fourrey C."/>
            <person name="LaButti K."/>
            <person name="Lindquist E.A."/>
            <person name="Lipzen A."/>
            <person name="Lundell T."/>
            <person name="Morin E."/>
            <person name="Murat C."/>
            <person name="Riley R."/>
            <person name="Ohm R."/>
            <person name="Sun H."/>
            <person name="Tunlid A."/>
            <person name="Henrissat B."/>
            <person name="Grigoriev I.V."/>
            <person name="Hibbett D.S."/>
            <person name="Martin F."/>
        </authorList>
    </citation>
    <scope>NUCLEOTIDE SEQUENCE [LARGE SCALE GENOMIC DNA]</scope>
    <source>
        <strain evidence="2">Foug A</strain>
    </source>
</reference>
<dbReference type="InterPro" id="IPR038765">
    <property type="entry name" value="Papain-like_cys_pep_sf"/>
</dbReference>
<organism evidence="1 2">
    <name type="scientific">Scleroderma citrinum Foug A</name>
    <dbReference type="NCBI Taxonomy" id="1036808"/>
    <lineage>
        <taxon>Eukaryota</taxon>
        <taxon>Fungi</taxon>
        <taxon>Dikarya</taxon>
        <taxon>Basidiomycota</taxon>
        <taxon>Agaricomycotina</taxon>
        <taxon>Agaricomycetes</taxon>
        <taxon>Agaricomycetidae</taxon>
        <taxon>Boletales</taxon>
        <taxon>Sclerodermatineae</taxon>
        <taxon>Sclerodermataceae</taxon>
        <taxon>Scleroderma</taxon>
    </lineage>
</organism>